<feature type="transmembrane region" description="Helical" evidence="6">
    <location>
        <begin position="99"/>
        <end position="119"/>
    </location>
</feature>
<dbReference type="Gene3D" id="1.20.1250.20">
    <property type="entry name" value="MFS general substrate transporter like domains"/>
    <property type="match status" value="1"/>
</dbReference>
<name>A0A194XSP4_MOLSC</name>
<dbReference type="AlphaFoldDB" id="A0A194XSP4"/>
<evidence type="ECO:0000256" key="6">
    <source>
        <dbReference type="SAM" id="Phobius"/>
    </source>
</evidence>
<dbReference type="RefSeq" id="XP_018077573.1">
    <property type="nucleotide sequence ID" value="XM_018218072.1"/>
</dbReference>
<dbReference type="GO" id="GO:0016020">
    <property type="term" value="C:membrane"/>
    <property type="evidence" value="ECO:0007669"/>
    <property type="project" value="UniProtKB-SubCell"/>
</dbReference>
<dbReference type="KEGG" id="psco:LY89DRAFT_713725"/>
<dbReference type="GO" id="GO:0022857">
    <property type="term" value="F:transmembrane transporter activity"/>
    <property type="evidence" value="ECO:0007669"/>
    <property type="project" value="InterPro"/>
</dbReference>
<feature type="transmembrane region" description="Helical" evidence="6">
    <location>
        <begin position="192"/>
        <end position="214"/>
    </location>
</feature>
<evidence type="ECO:0000256" key="4">
    <source>
        <dbReference type="ARBA" id="ARBA00023136"/>
    </source>
</evidence>
<evidence type="ECO:0000313" key="8">
    <source>
        <dbReference type="Proteomes" id="UP000070700"/>
    </source>
</evidence>
<evidence type="ECO:0000256" key="5">
    <source>
        <dbReference type="SAM" id="MobiDB-lite"/>
    </source>
</evidence>
<evidence type="ECO:0000256" key="1">
    <source>
        <dbReference type="ARBA" id="ARBA00004141"/>
    </source>
</evidence>
<feature type="transmembrane region" description="Helical" evidence="6">
    <location>
        <begin position="220"/>
        <end position="239"/>
    </location>
</feature>
<dbReference type="EMBL" id="KQ947405">
    <property type="protein sequence ID" value="KUJ23218.1"/>
    <property type="molecule type" value="Genomic_DNA"/>
</dbReference>
<keyword evidence="4 6" id="KW-0472">Membrane</keyword>
<keyword evidence="8" id="KW-1185">Reference proteome</keyword>
<feature type="transmembrane region" description="Helical" evidence="6">
    <location>
        <begin position="131"/>
        <end position="151"/>
    </location>
</feature>
<evidence type="ECO:0000256" key="2">
    <source>
        <dbReference type="ARBA" id="ARBA00022692"/>
    </source>
</evidence>
<feature type="transmembrane region" description="Helical" evidence="6">
    <location>
        <begin position="394"/>
        <end position="413"/>
    </location>
</feature>
<feature type="transmembrane region" description="Helical" evidence="6">
    <location>
        <begin position="425"/>
        <end position="443"/>
    </location>
</feature>
<dbReference type="PANTHER" id="PTHR23507:SF1">
    <property type="entry name" value="FI18259P1-RELATED"/>
    <property type="match status" value="1"/>
</dbReference>
<dbReference type="SUPFAM" id="SSF103473">
    <property type="entry name" value="MFS general substrate transporter"/>
    <property type="match status" value="1"/>
</dbReference>
<accession>A0A194XSP4</accession>
<evidence type="ECO:0000256" key="3">
    <source>
        <dbReference type="ARBA" id="ARBA00022989"/>
    </source>
</evidence>
<dbReference type="OrthoDB" id="5425648at2759"/>
<feature type="region of interest" description="Disordered" evidence="5">
    <location>
        <begin position="22"/>
        <end position="43"/>
    </location>
</feature>
<organism evidence="7 8">
    <name type="scientific">Mollisia scopiformis</name>
    <name type="common">Conifer needle endophyte fungus</name>
    <name type="synonym">Phialocephala scopiformis</name>
    <dbReference type="NCBI Taxonomy" id="149040"/>
    <lineage>
        <taxon>Eukaryota</taxon>
        <taxon>Fungi</taxon>
        <taxon>Dikarya</taxon>
        <taxon>Ascomycota</taxon>
        <taxon>Pezizomycotina</taxon>
        <taxon>Leotiomycetes</taxon>
        <taxon>Helotiales</taxon>
        <taxon>Mollisiaceae</taxon>
        <taxon>Mollisia</taxon>
    </lineage>
</organism>
<feature type="transmembrane region" description="Helical" evidence="6">
    <location>
        <begin position="53"/>
        <end position="79"/>
    </location>
</feature>
<proteinExistence type="predicted"/>
<protein>
    <submittedName>
        <fullName evidence="7">MFS general substrate transporter</fullName>
    </submittedName>
</protein>
<dbReference type="InParanoid" id="A0A194XSP4"/>
<feature type="transmembrane region" description="Helical" evidence="6">
    <location>
        <begin position="291"/>
        <end position="311"/>
    </location>
</feature>
<keyword evidence="2 6" id="KW-0812">Transmembrane</keyword>
<dbReference type="Proteomes" id="UP000070700">
    <property type="component" value="Unassembled WGS sequence"/>
</dbReference>
<dbReference type="Pfam" id="PF07690">
    <property type="entry name" value="MFS_1"/>
    <property type="match status" value="1"/>
</dbReference>
<reference evidence="7 8" key="1">
    <citation type="submission" date="2015-10" db="EMBL/GenBank/DDBJ databases">
        <title>Full genome of DAOMC 229536 Phialocephala scopiformis, a fungal endophyte of spruce producing the potent anti-insectan compound rugulosin.</title>
        <authorList>
            <consortium name="DOE Joint Genome Institute"/>
            <person name="Walker A.K."/>
            <person name="Frasz S.L."/>
            <person name="Seifert K.A."/>
            <person name="Miller J.D."/>
            <person name="Mondo S.J."/>
            <person name="Labutti K."/>
            <person name="Lipzen A."/>
            <person name="Dockter R."/>
            <person name="Kennedy M."/>
            <person name="Grigoriev I.V."/>
            <person name="Spatafora J.W."/>
        </authorList>
    </citation>
    <scope>NUCLEOTIDE SEQUENCE [LARGE SCALE GENOMIC DNA]</scope>
    <source>
        <strain evidence="7 8">CBS 120377</strain>
    </source>
</reference>
<dbReference type="InterPro" id="IPR036259">
    <property type="entry name" value="MFS_trans_sf"/>
</dbReference>
<dbReference type="InterPro" id="IPR011701">
    <property type="entry name" value="MFS"/>
</dbReference>
<feature type="transmembrane region" description="Helical" evidence="6">
    <location>
        <begin position="323"/>
        <end position="346"/>
    </location>
</feature>
<gene>
    <name evidence="7" type="ORF">LY89DRAFT_713725</name>
</gene>
<feature type="transmembrane region" description="Helical" evidence="6">
    <location>
        <begin position="367"/>
        <end position="388"/>
    </location>
</feature>
<keyword evidence="3 6" id="KW-1133">Transmembrane helix</keyword>
<evidence type="ECO:0000313" key="7">
    <source>
        <dbReference type="EMBL" id="KUJ23218.1"/>
    </source>
</evidence>
<dbReference type="GeneID" id="28827798"/>
<feature type="transmembrane region" description="Helical" evidence="6">
    <location>
        <begin position="455"/>
        <end position="476"/>
    </location>
</feature>
<dbReference type="PANTHER" id="PTHR23507">
    <property type="entry name" value="ZGC:174356"/>
    <property type="match status" value="1"/>
</dbReference>
<comment type="subcellular location">
    <subcellularLocation>
        <location evidence="1">Membrane</location>
        <topology evidence="1">Multi-pass membrane protein</topology>
    </subcellularLocation>
</comment>
<sequence length="497" mass="54156">MHGHMKVVKPIGYEMKSKLESEDNSDSESVSSGSSPTFHPNDWQSIRKTQKSFYLVLPIAFFASFSMAITNPSTLFAYATLLCKDALACQKEEENSYSGTFAASTAVTNLCGILVLGILPLLRRMSTKAPLYFWLISRAHSVGFLMLGVYFDNLWIALCGRVFEGFAKDNILQLCLNAIFVHAPGYNQVSQFFALSLALFMLGQALGSSVAGIFSDFRTSFVLAIGMFALCIIYLFLAIPENKLAGSTREITDGEPSDHESMGRPSLIRNFVVSVRSLFGEPALLPLQFTLLLYFGGASYTLSAVMVYASLRFQFTVKENGWLVSTAATSGSIYLFGILFILRKICHSKADAKAFVWSSRKRPPPDFWFGIASLALFALAVPCVGLAYHGWHLYPIIAVTAMGFSTPTFIRTYAVSLVSDGTQAISSLAFMEASGALISPLILGAVQSKIGVKTVFVVASGMVIVGTLSLLGSAFWRGFGRRKSAIRAIDSVDYQAL</sequence>